<organism evidence="12 13">
    <name type="scientific">Methylobacterium planeticum</name>
    <dbReference type="NCBI Taxonomy" id="2615211"/>
    <lineage>
        <taxon>Bacteria</taxon>
        <taxon>Pseudomonadati</taxon>
        <taxon>Pseudomonadota</taxon>
        <taxon>Alphaproteobacteria</taxon>
        <taxon>Hyphomicrobiales</taxon>
        <taxon>Methylobacteriaceae</taxon>
        <taxon>Methylobacterium</taxon>
    </lineage>
</organism>
<dbReference type="CDD" id="cd00038">
    <property type="entry name" value="CAP_ED"/>
    <property type="match status" value="1"/>
</dbReference>
<keyword evidence="6" id="KW-1133">Transmembrane helix</keyword>
<dbReference type="EMBL" id="VZZJ01000007">
    <property type="protein sequence ID" value="KAB1073678.1"/>
    <property type="molecule type" value="Genomic_DNA"/>
</dbReference>
<feature type="short sequence motif" description="DGA/G" evidence="9">
    <location>
        <begin position="454"/>
        <end position="456"/>
    </location>
</feature>
<dbReference type="InterPro" id="IPR056556">
    <property type="entry name" value="NTE1_P-loop_dom"/>
</dbReference>
<dbReference type="Gene3D" id="3.40.1090.10">
    <property type="entry name" value="Cytosolic phospholipase A2 catalytic domain"/>
    <property type="match status" value="2"/>
</dbReference>
<gene>
    <name evidence="12" type="ORF">F6X51_10835</name>
</gene>
<evidence type="ECO:0000259" key="10">
    <source>
        <dbReference type="PROSITE" id="PS50042"/>
    </source>
</evidence>
<dbReference type="SMART" id="SM00100">
    <property type="entry name" value="cNMP"/>
    <property type="match status" value="1"/>
</dbReference>
<dbReference type="InterPro" id="IPR050301">
    <property type="entry name" value="NTE"/>
</dbReference>
<comment type="similarity">
    <text evidence="2">Belongs to the NTE family.</text>
</comment>
<evidence type="ECO:0000313" key="13">
    <source>
        <dbReference type="Proteomes" id="UP000441523"/>
    </source>
</evidence>
<dbReference type="InterPro" id="IPR018490">
    <property type="entry name" value="cNMP-bd_dom_sf"/>
</dbReference>
<dbReference type="InterPro" id="IPR001423">
    <property type="entry name" value="LysoPLipase_patatin_CS"/>
</dbReference>
<dbReference type="Gene3D" id="2.60.120.10">
    <property type="entry name" value="Jelly Rolls"/>
    <property type="match status" value="1"/>
</dbReference>
<sequence>MSAAETLARTAYRVPFLDSLDPVTADALRDRLEPIAIAGGRVLFEEGEEADSLYVLVSGAVGVANHDPASGLIRRIARLYPPETVGEVALLSNGPRSATATVLRDSLLLRLSREAFDEIAARHPSAMLYFARLLADRLRSGAARAAPHRPMTFAVVGVTPGVSAAGFGHSLAGALGARTGCLAAWPEHADETWFHAYETEHGRVVYAADDPVCAWTRLCLRRADHVLLLAAPGQPPFPALQGVDLGTPDGWRRCDLVIEQAADAAVPRAPDPAIDALGVAMHHQVRAGRAADHARLGRLVSGRAHGLVLGGGGARGFAHLGVLRALREADYPIDFVGGTSIGAVVGASIAMGWSLDEIQAHILEAFVSSSPLNDYTLPVLSLTRGLKVDTRLRQHFGQVRIEDLWLPFLCVSANLTTGAAMVHTRGDLVGALRASIAIPGLLPPVIAEDGVLVDGGTMNNLPADLLADLERGRVLAVDVGSDLAFARMPMRSWRGRMIRRLLGVPQATPGIAQLLLRAATVSSDAQAAMAKERAAVVLRPPLAGIDLRDWAAYAAVAEIGYRHAAQRIAADGLRPWLEPAAE</sequence>
<evidence type="ECO:0000256" key="9">
    <source>
        <dbReference type="PROSITE-ProRule" id="PRU01161"/>
    </source>
</evidence>
<dbReference type="InterPro" id="IPR002641">
    <property type="entry name" value="PNPLA_dom"/>
</dbReference>
<dbReference type="Pfam" id="PF00027">
    <property type="entry name" value="cNMP_binding"/>
    <property type="match status" value="1"/>
</dbReference>
<evidence type="ECO:0000256" key="5">
    <source>
        <dbReference type="ARBA" id="ARBA00022963"/>
    </source>
</evidence>
<evidence type="ECO:0000256" key="2">
    <source>
        <dbReference type="ARBA" id="ARBA00006636"/>
    </source>
</evidence>
<feature type="domain" description="PNPLA" evidence="11">
    <location>
        <begin position="307"/>
        <end position="467"/>
    </location>
</feature>
<keyword evidence="7 9" id="KW-0443">Lipid metabolism</keyword>
<dbReference type="PROSITE" id="PS50042">
    <property type="entry name" value="CNMP_BINDING_3"/>
    <property type="match status" value="1"/>
</dbReference>
<feature type="active site" description="Nucleophile" evidence="9">
    <location>
        <position position="340"/>
    </location>
</feature>
<keyword evidence="8" id="KW-0472">Membrane</keyword>
<proteinExistence type="inferred from homology"/>
<comment type="subcellular location">
    <subcellularLocation>
        <location evidence="1">Membrane</location>
    </subcellularLocation>
</comment>
<dbReference type="InterPro" id="IPR014710">
    <property type="entry name" value="RmlC-like_jellyroll"/>
</dbReference>
<dbReference type="GO" id="GO:0004622">
    <property type="term" value="F:phosphatidylcholine lysophospholipase activity"/>
    <property type="evidence" value="ECO:0007669"/>
    <property type="project" value="InterPro"/>
</dbReference>
<dbReference type="PROSITE" id="PS00889">
    <property type="entry name" value="CNMP_BINDING_2"/>
    <property type="match status" value="1"/>
</dbReference>
<dbReference type="Pfam" id="PF01734">
    <property type="entry name" value="Patatin"/>
    <property type="match status" value="1"/>
</dbReference>
<evidence type="ECO:0000256" key="1">
    <source>
        <dbReference type="ARBA" id="ARBA00004370"/>
    </source>
</evidence>
<keyword evidence="4 9" id="KW-0378">Hydrolase</keyword>
<keyword evidence="3" id="KW-0812">Transmembrane</keyword>
<dbReference type="InterPro" id="IPR018488">
    <property type="entry name" value="cNMP-bd_CS"/>
</dbReference>
<keyword evidence="13" id="KW-1185">Reference proteome</keyword>
<dbReference type="AlphaFoldDB" id="A0A6N6MRA8"/>
<dbReference type="PROSITE" id="PS51635">
    <property type="entry name" value="PNPLA"/>
    <property type="match status" value="1"/>
</dbReference>
<feature type="domain" description="Cyclic nucleotide-binding" evidence="10">
    <location>
        <begin position="16"/>
        <end position="119"/>
    </location>
</feature>
<comment type="caution">
    <text evidence="12">The sequence shown here is derived from an EMBL/GenBank/DDBJ whole genome shotgun (WGS) entry which is preliminary data.</text>
</comment>
<name>A0A6N6MRA8_9HYPH</name>
<dbReference type="InterPro" id="IPR000595">
    <property type="entry name" value="cNMP-bd_dom"/>
</dbReference>
<protein>
    <submittedName>
        <fullName evidence="12">Cyclic nucleotide-binding domain-containing protein</fullName>
    </submittedName>
</protein>
<dbReference type="InterPro" id="IPR016035">
    <property type="entry name" value="Acyl_Trfase/lysoPLipase"/>
</dbReference>
<dbReference type="SUPFAM" id="SSF52151">
    <property type="entry name" value="FabD/lysophospholipase-like"/>
    <property type="match status" value="1"/>
</dbReference>
<dbReference type="PROSITE" id="PS01237">
    <property type="entry name" value="UPF0028"/>
    <property type="match status" value="1"/>
</dbReference>
<feature type="active site" description="Proton acceptor" evidence="9">
    <location>
        <position position="454"/>
    </location>
</feature>
<feature type="short sequence motif" description="GXGXXG" evidence="9">
    <location>
        <begin position="311"/>
        <end position="316"/>
    </location>
</feature>
<feature type="short sequence motif" description="GXSXG" evidence="9">
    <location>
        <begin position="338"/>
        <end position="342"/>
    </location>
</feature>
<evidence type="ECO:0000256" key="7">
    <source>
        <dbReference type="ARBA" id="ARBA00023098"/>
    </source>
</evidence>
<dbReference type="SUPFAM" id="SSF51206">
    <property type="entry name" value="cAMP-binding domain-like"/>
    <property type="match status" value="1"/>
</dbReference>
<accession>A0A6N6MRA8</accession>
<dbReference type="Proteomes" id="UP000441523">
    <property type="component" value="Unassembled WGS sequence"/>
</dbReference>
<dbReference type="Pfam" id="PF24179">
    <property type="entry name" value="NTE_Ploop"/>
    <property type="match status" value="1"/>
</dbReference>
<dbReference type="PANTHER" id="PTHR14226">
    <property type="entry name" value="NEUROPATHY TARGET ESTERASE/SWISS CHEESE D.MELANOGASTER"/>
    <property type="match status" value="1"/>
</dbReference>
<reference evidence="12 13" key="1">
    <citation type="submission" date="2019-09" db="EMBL/GenBank/DDBJ databases">
        <title>YIM 132548 draft genome.</title>
        <authorList>
            <person name="Jiang L."/>
        </authorList>
    </citation>
    <scope>NUCLEOTIDE SEQUENCE [LARGE SCALE GENOMIC DNA]</scope>
    <source>
        <strain evidence="12 13">YIM 132548</strain>
    </source>
</reference>
<evidence type="ECO:0000313" key="12">
    <source>
        <dbReference type="EMBL" id="KAB1073678.1"/>
    </source>
</evidence>
<dbReference type="GO" id="GO:0016020">
    <property type="term" value="C:membrane"/>
    <property type="evidence" value="ECO:0007669"/>
    <property type="project" value="UniProtKB-SubCell"/>
</dbReference>
<evidence type="ECO:0000256" key="3">
    <source>
        <dbReference type="ARBA" id="ARBA00022692"/>
    </source>
</evidence>
<dbReference type="GO" id="GO:0046470">
    <property type="term" value="P:phosphatidylcholine metabolic process"/>
    <property type="evidence" value="ECO:0007669"/>
    <property type="project" value="InterPro"/>
</dbReference>
<dbReference type="CDD" id="cd07205">
    <property type="entry name" value="Pat_PNPLA6_PNPLA7_NTE1_like"/>
    <property type="match status" value="1"/>
</dbReference>
<evidence type="ECO:0000259" key="11">
    <source>
        <dbReference type="PROSITE" id="PS51635"/>
    </source>
</evidence>
<dbReference type="RefSeq" id="WP_150963447.1">
    <property type="nucleotide sequence ID" value="NZ_VZZJ01000007.1"/>
</dbReference>
<evidence type="ECO:0000256" key="4">
    <source>
        <dbReference type="ARBA" id="ARBA00022801"/>
    </source>
</evidence>
<evidence type="ECO:0000256" key="8">
    <source>
        <dbReference type="ARBA" id="ARBA00023136"/>
    </source>
</evidence>
<evidence type="ECO:0000256" key="6">
    <source>
        <dbReference type="ARBA" id="ARBA00022989"/>
    </source>
</evidence>
<dbReference type="PANTHER" id="PTHR14226:SF29">
    <property type="entry name" value="NEUROPATHY TARGET ESTERASE SWS"/>
    <property type="match status" value="1"/>
</dbReference>
<dbReference type="GO" id="GO:0016042">
    <property type="term" value="P:lipid catabolic process"/>
    <property type="evidence" value="ECO:0007669"/>
    <property type="project" value="UniProtKB-UniRule"/>
</dbReference>
<keyword evidence="5 9" id="KW-0442">Lipid degradation</keyword>